<name>A0AAD5H8P5_9CHLO</name>
<sequence>MGDTYLAPLVLGSSYAVVAEGIALLALQRPQLYVHWRELIIAAGHLHHSCVIALIARHRDFSTVNLSSASPIVLLFMVFVLANGSVFRLANSLYSRHLPLLAALMFPAVAAFPLWDAARLCGLLQAAPGIMVPMRRLYRWAATFHMAVAVPGTSEWALTLQDPLAMCTMLNIHAIVMINVVLPFAFQWEVNRRARRRFAAEQRRAAVDAAAMRGDVMDLDEALHAAQREEAAAAEDAQSDPSKAALLVQLYIMSTGVWSAVCTWAVVQGWL</sequence>
<dbReference type="Proteomes" id="UP001205105">
    <property type="component" value="Unassembled WGS sequence"/>
</dbReference>
<evidence type="ECO:0000313" key="3">
    <source>
        <dbReference type="Proteomes" id="UP001205105"/>
    </source>
</evidence>
<keyword evidence="1" id="KW-0472">Membrane</keyword>
<feature type="transmembrane region" description="Helical" evidence="1">
    <location>
        <begin position="68"/>
        <end position="86"/>
    </location>
</feature>
<evidence type="ECO:0000313" key="2">
    <source>
        <dbReference type="EMBL" id="KAI7844835.1"/>
    </source>
</evidence>
<keyword evidence="1" id="KW-0812">Transmembrane</keyword>
<reference evidence="2" key="1">
    <citation type="submission" date="2020-11" db="EMBL/GenBank/DDBJ databases">
        <title>Chlorella ohadii genome sequencing and assembly.</title>
        <authorList>
            <person name="Murik O."/>
            <person name="Treves H."/>
            <person name="Kedem I."/>
            <person name="Shotland Y."/>
            <person name="Kaplan A."/>
        </authorList>
    </citation>
    <scope>NUCLEOTIDE SEQUENCE</scope>
    <source>
        <strain evidence="2">1</strain>
    </source>
</reference>
<protein>
    <submittedName>
        <fullName evidence="2">Uncharacterized protein</fullName>
    </submittedName>
</protein>
<organism evidence="2 3">
    <name type="scientific">Chlorella ohadii</name>
    <dbReference type="NCBI Taxonomy" id="2649997"/>
    <lineage>
        <taxon>Eukaryota</taxon>
        <taxon>Viridiplantae</taxon>
        <taxon>Chlorophyta</taxon>
        <taxon>core chlorophytes</taxon>
        <taxon>Trebouxiophyceae</taxon>
        <taxon>Chlorellales</taxon>
        <taxon>Chlorellaceae</taxon>
        <taxon>Chlorella clade</taxon>
        <taxon>Chlorella</taxon>
    </lineage>
</organism>
<dbReference type="AlphaFoldDB" id="A0AAD5H8P5"/>
<feature type="transmembrane region" description="Helical" evidence="1">
    <location>
        <begin position="163"/>
        <end position="186"/>
    </location>
</feature>
<comment type="caution">
    <text evidence="2">The sequence shown here is derived from an EMBL/GenBank/DDBJ whole genome shotgun (WGS) entry which is preliminary data.</text>
</comment>
<dbReference type="EMBL" id="JADXDR010000023">
    <property type="protein sequence ID" value="KAI7844835.1"/>
    <property type="molecule type" value="Genomic_DNA"/>
</dbReference>
<proteinExistence type="predicted"/>
<feature type="transmembrane region" description="Helical" evidence="1">
    <location>
        <begin position="98"/>
        <end position="115"/>
    </location>
</feature>
<gene>
    <name evidence="2" type="ORF">COHA_001489</name>
</gene>
<feature type="transmembrane region" description="Helical" evidence="1">
    <location>
        <begin position="6"/>
        <end position="27"/>
    </location>
</feature>
<keyword evidence="3" id="KW-1185">Reference proteome</keyword>
<evidence type="ECO:0000256" key="1">
    <source>
        <dbReference type="SAM" id="Phobius"/>
    </source>
</evidence>
<keyword evidence="1" id="KW-1133">Transmembrane helix</keyword>
<feature type="transmembrane region" description="Helical" evidence="1">
    <location>
        <begin position="246"/>
        <end position="267"/>
    </location>
</feature>
<accession>A0AAD5H8P5</accession>